<sequence length="39" mass="4615">DEYKSECLNHVDLIELQSIVLKILQQEELLFTKLSKIKI</sequence>
<name>X1HJG5_9ZZZZ</name>
<reference evidence="1" key="1">
    <citation type="journal article" date="2014" name="Front. Microbiol.">
        <title>High frequency of phylogenetically diverse reductive dehalogenase-homologous genes in deep subseafloor sedimentary metagenomes.</title>
        <authorList>
            <person name="Kawai M."/>
            <person name="Futagami T."/>
            <person name="Toyoda A."/>
            <person name="Takaki Y."/>
            <person name="Nishi S."/>
            <person name="Hori S."/>
            <person name="Arai W."/>
            <person name="Tsubouchi T."/>
            <person name="Morono Y."/>
            <person name="Uchiyama I."/>
            <person name="Ito T."/>
            <person name="Fujiyama A."/>
            <person name="Inagaki F."/>
            <person name="Takami H."/>
        </authorList>
    </citation>
    <scope>NUCLEOTIDE SEQUENCE</scope>
    <source>
        <strain evidence="1">Expedition CK06-06</strain>
    </source>
</reference>
<gene>
    <name evidence="1" type="ORF">S03H2_49168</name>
</gene>
<proteinExistence type="predicted"/>
<organism evidence="1">
    <name type="scientific">marine sediment metagenome</name>
    <dbReference type="NCBI Taxonomy" id="412755"/>
    <lineage>
        <taxon>unclassified sequences</taxon>
        <taxon>metagenomes</taxon>
        <taxon>ecological metagenomes</taxon>
    </lineage>
</organism>
<comment type="caution">
    <text evidence="1">The sequence shown here is derived from an EMBL/GenBank/DDBJ whole genome shotgun (WGS) entry which is preliminary data.</text>
</comment>
<accession>X1HJG5</accession>
<dbReference type="EMBL" id="BARU01031053">
    <property type="protein sequence ID" value="GAH70281.1"/>
    <property type="molecule type" value="Genomic_DNA"/>
</dbReference>
<dbReference type="AlphaFoldDB" id="X1HJG5"/>
<feature type="non-terminal residue" evidence="1">
    <location>
        <position position="1"/>
    </location>
</feature>
<evidence type="ECO:0000313" key="1">
    <source>
        <dbReference type="EMBL" id="GAH70281.1"/>
    </source>
</evidence>
<protein>
    <submittedName>
        <fullName evidence="1">Uncharacterized protein</fullName>
    </submittedName>
</protein>